<evidence type="ECO:0000259" key="3">
    <source>
        <dbReference type="Pfam" id="PF05065"/>
    </source>
</evidence>
<dbReference type="AlphaFoldDB" id="A0A0F9H5H5"/>
<dbReference type="InterPro" id="IPR054612">
    <property type="entry name" value="Phage_capsid-like_C"/>
</dbReference>
<reference evidence="4" key="1">
    <citation type="journal article" date="2015" name="Nature">
        <title>Complex archaea that bridge the gap between prokaryotes and eukaryotes.</title>
        <authorList>
            <person name="Spang A."/>
            <person name="Saw J.H."/>
            <person name="Jorgensen S.L."/>
            <person name="Zaremba-Niedzwiedzka K."/>
            <person name="Martijn J."/>
            <person name="Lind A.E."/>
            <person name="van Eijk R."/>
            <person name="Schleper C."/>
            <person name="Guy L."/>
            <person name="Ettema T.J."/>
        </authorList>
    </citation>
    <scope>NUCLEOTIDE SEQUENCE</scope>
</reference>
<dbReference type="Gene3D" id="3.30.2400.10">
    <property type="entry name" value="Major capsid protein gp5"/>
    <property type="match status" value="1"/>
</dbReference>
<dbReference type="SUPFAM" id="SSF56563">
    <property type="entry name" value="Major capsid protein gp5"/>
    <property type="match status" value="1"/>
</dbReference>
<dbReference type="GO" id="GO:0044423">
    <property type="term" value="C:virion component"/>
    <property type="evidence" value="ECO:0007669"/>
    <property type="project" value="UniProtKB-KW"/>
</dbReference>
<dbReference type="InterPro" id="IPR024455">
    <property type="entry name" value="Phage_capsid"/>
</dbReference>
<protein>
    <recommendedName>
        <fullName evidence="3">Phage capsid-like C-terminal domain-containing protein</fullName>
    </recommendedName>
</protein>
<gene>
    <name evidence="4" type="ORF">LCGC14_1745550</name>
</gene>
<comment type="subcellular location">
    <subcellularLocation>
        <location evidence="1">Virion</location>
    </subcellularLocation>
</comment>
<dbReference type="Pfam" id="PF05065">
    <property type="entry name" value="Phage_capsid"/>
    <property type="match status" value="1"/>
</dbReference>
<accession>A0A0F9H5H5</accession>
<name>A0A0F9H5H5_9ZZZZ</name>
<dbReference type="Gene3D" id="3.30.2320.10">
    <property type="entry name" value="hypothetical protein PF0899 domain"/>
    <property type="match status" value="1"/>
</dbReference>
<evidence type="ECO:0000256" key="1">
    <source>
        <dbReference type="ARBA" id="ARBA00004328"/>
    </source>
</evidence>
<proteinExistence type="predicted"/>
<evidence type="ECO:0000313" key="4">
    <source>
        <dbReference type="EMBL" id="KKM06285.1"/>
    </source>
</evidence>
<keyword evidence="2" id="KW-0946">Virion</keyword>
<dbReference type="NCBIfam" id="TIGR01554">
    <property type="entry name" value="major_cap_HK97"/>
    <property type="match status" value="1"/>
</dbReference>
<sequence>MLPGFERVAAIAAAVAAGDTASAAALRAVPPINGPRDPKGGAVVSQFQLDAGVDSGGAGRYRYPDYHQSEARRKSPLNFVRRYEPGDQALAVTVIGLHRFLLDGDKAGARRWMAERALSEGIGAKGGFLVPDEFAQDVIMKEGELTIFATTEFLRVFPMSTDVMKVPVLDTRPTVSKIAEAATGIGGTDPAIGQVELVARKYGRVIPITEELLADASVAILEFLRDLYAEILAEKRTEMVTNGTGAGECEGVRQNADVTTEAFSGTQTNAADVLDWIEAIFWGIKAKYRQGPAIWLASAAMLETLSTIKDGNGRPILSQVTDEPFQRLKAKPVFENTFIPDDISGNESELIFGNFRYYAFGDRQQMVVATDTGGMYFRDDQVALKVNERYDGRVAMAEAFVRGTGKTVS</sequence>
<comment type="caution">
    <text evidence="4">The sequence shown here is derived from an EMBL/GenBank/DDBJ whole genome shotgun (WGS) entry which is preliminary data.</text>
</comment>
<evidence type="ECO:0000256" key="2">
    <source>
        <dbReference type="ARBA" id="ARBA00022844"/>
    </source>
</evidence>
<organism evidence="4">
    <name type="scientific">marine sediment metagenome</name>
    <dbReference type="NCBI Taxonomy" id="412755"/>
    <lineage>
        <taxon>unclassified sequences</taxon>
        <taxon>metagenomes</taxon>
        <taxon>ecological metagenomes</taxon>
    </lineage>
</organism>
<feature type="domain" description="Phage capsid-like C-terminal" evidence="3">
    <location>
        <begin position="126"/>
        <end position="404"/>
    </location>
</feature>
<dbReference type="EMBL" id="LAZR01016031">
    <property type="protein sequence ID" value="KKM06285.1"/>
    <property type="molecule type" value="Genomic_DNA"/>
</dbReference>